<feature type="domain" description="DUF218" evidence="1">
    <location>
        <begin position="76"/>
        <end position="217"/>
    </location>
</feature>
<organism evidence="2 3">
    <name type="scientific">Fischerella muscicola CCMEE 5323</name>
    <dbReference type="NCBI Taxonomy" id="2019572"/>
    <lineage>
        <taxon>Bacteria</taxon>
        <taxon>Bacillati</taxon>
        <taxon>Cyanobacteriota</taxon>
        <taxon>Cyanophyceae</taxon>
        <taxon>Nostocales</taxon>
        <taxon>Hapalosiphonaceae</taxon>
        <taxon>Fischerella</taxon>
    </lineage>
</organism>
<sequence>MHRSVKHRQQKFPIMRLFRRKSLWMPTCLGWGIIIAVLAVMTSLILMHIHPFLAINSPLQQADFLVVEGWIPDYAIKQVATEYQEKSYRQIITTGVPLEKGSYLLEYKNYAEIAALTLKNIGLESEKIVAVASPEVKKDRTYASAIALRQWLEKSNSPIAAINLFTHDTHARRSWLIFQKALSPKIKVGIISSAPQNYDPNKWWTYSAGVRSIINEIVAYVYAVVVSWKG</sequence>
<dbReference type="Pfam" id="PF02698">
    <property type="entry name" value="DUF218"/>
    <property type="match status" value="1"/>
</dbReference>
<dbReference type="AlphaFoldDB" id="A0A2N6JV47"/>
<dbReference type="Proteomes" id="UP000235036">
    <property type="component" value="Unassembled WGS sequence"/>
</dbReference>
<protein>
    <submittedName>
        <fullName evidence="2">Cytosine deaminase</fullName>
    </submittedName>
</protein>
<comment type="caution">
    <text evidence="2">The sequence shown here is derived from an EMBL/GenBank/DDBJ whole genome shotgun (WGS) entry which is preliminary data.</text>
</comment>
<keyword evidence="3" id="KW-1185">Reference proteome</keyword>
<evidence type="ECO:0000313" key="2">
    <source>
        <dbReference type="EMBL" id="PLZ82738.1"/>
    </source>
</evidence>
<dbReference type="InterPro" id="IPR003848">
    <property type="entry name" value="DUF218"/>
</dbReference>
<accession>A0A2N6JV47</accession>
<proteinExistence type="predicted"/>
<evidence type="ECO:0000313" key="3">
    <source>
        <dbReference type="Proteomes" id="UP000235036"/>
    </source>
</evidence>
<reference evidence="2 3" key="1">
    <citation type="submission" date="2017-08" db="EMBL/GenBank/DDBJ databases">
        <title>Genomes of Fischerella (Mastigocladus) sp. strains.</title>
        <authorList>
            <person name="Miller S.R."/>
        </authorList>
    </citation>
    <scope>NUCLEOTIDE SEQUENCE [LARGE SCALE GENOMIC DNA]</scope>
    <source>
        <strain evidence="2 3">CCMEE 5323</strain>
    </source>
</reference>
<name>A0A2N6JV47_FISMU</name>
<gene>
    <name evidence="2" type="ORF">CEN44_27480</name>
</gene>
<evidence type="ECO:0000259" key="1">
    <source>
        <dbReference type="Pfam" id="PF02698"/>
    </source>
</evidence>
<dbReference type="EMBL" id="NRQW01000677">
    <property type="protein sequence ID" value="PLZ82738.1"/>
    <property type="molecule type" value="Genomic_DNA"/>
</dbReference>
<dbReference type="RefSeq" id="WP_026085888.1">
    <property type="nucleotide sequence ID" value="NZ_CAWNVR010000097.1"/>
</dbReference>